<dbReference type="Proteomes" id="UP000663855">
    <property type="component" value="Unassembled WGS sequence"/>
</dbReference>
<reference evidence="3" key="1">
    <citation type="submission" date="2021-02" db="EMBL/GenBank/DDBJ databases">
        <authorList>
            <person name="Nowell W R."/>
        </authorList>
    </citation>
    <scope>NUCLEOTIDE SEQUENCE</scope>
</reference>
<name>A0A814V293_9BILA</name>
<keyword evidence="2" id="KW-0472">Membrane</keyword>
<protein>
    <submittedName>
        <fullName evidence="3">Uncharacterized protein</fullName>
    </submittedName>
</protein>
<feature type="region of interest" description="Disordered" evidence="1">
    <location>
        <begin position="267"/>
        <end position="339"/>
    </location>
</feature>
<proteinExistence type="predicted"/>
<sequence>MKTAVLDGIVVIEVLMTLENVLIDISELWNRGVLEQFLDRVLIPLYSLLSNIYFVTTTKSLRSPSCFHLYDDQYYIHYHSSMFMHELLTKVGKNTLLDEAKRRLELGNWAIIYGLLKSAPQFMLISYIGAELSVRFFYDAIFCSKKTNEKPEEVFTRGTEFDMHSKSSESSDPVQESNESSTICLSICGVLDKINRWDKNFRFTTMAACAYTIAFVLLLYLTCIFAFQPIMETSSMSFLIFSLEHTLNIDSAYMAYVSYLHMEKTYRQPGRPEPKSIPMKEITKRSIGGQCDPIDPMKMDDDSDISDQDTVSGETVEDAYDSPAGEEPATTENDDASSVASSLYNRGDIHFYTQRSFVAYIF</sequence>
<evidence type="ECO:0000313" key="4">
    <source>
        <dbReference type="Proteomes" id="UP000663855"/>
    </source>
</evidence>
<dbReference type="EMBL" id="CAJNOV010004618">
    <property type="protein sequence ID" value="CAF1181596.1"/>
    <property type="molecule type" value="Genomic_DNA"/>
</dbReference>
<evidence type="ECO:0000256" key="1">
    <source>
        <dbReference type="SAM" id="MobiDB-lite"/>
    </source>
</evidence>
<accession>A0A814V293</accession>
<evidence type="ECO:0000256" key="2">
    <source>
        <dbReference type="SAM" id="Phobius"/>
    </source>
</evidence>
<evidence type="ECO:0000313" key="3">
    <source>
        <dbReference type="EMBL" id="CAF1181596.1"/>
    </source>
</evidence>
<dbReference type="AlphaFoldDB" id="A0A814V293"/>
<feature type="transmembrane region" description="Helical" evidence="2">
    <location>
        <begin position="203"/>
        <end position="227"/>
    </location>
</feature>
<comment type="caution">
    <text evidence="3">The sequence shown here is derived from an EMBL/GenBank/DDBJ whole genome shotgun (WGS) entry which is preliminary data.</text>
</comment>
<gene>
    <name evidence="3" type="ORF">CJN711_LOCUS11046</name>
</gene>
<organism evidence="3 4">
    <name type="scientific">Rotaria magnacalcarata</name>
    <dbReference type="NCBI Taxonomy" id="392030"/>
    <lineage>
        <taxon>Eukaryota</taxon>
        <taxon>Metazoa</taxon>
        <taxon>Spiralia</taxon>
        <taxon>Gnathifera</taxon>
        <taxon>Rotifera</taxon>
        <taxon>Eurotatoria</taxon>
        <taxon>Bdelloidea</taxon>
        <taxon>Philodinida</taxon>
        <taxon>Philodinidae</taxon>
        <taxon>Rotaria</taxon>
    </lineage>
</organism>
<keyword evidence="2" id="KW-1133">Transmembrane helix</keyword>
<keyword evidence="2" id="KW-0812">Transmembrane</keyword>